<gene>
    <name evidence="8" type="ORF">H6G03_29170</name>
</gene>
<dbReference type="Pfam" id="PF06305">
    <property type="entry name" value="LapA_dom"/>
    <property type="match status" value="1"/>
</dbReference>
<evidence type="ECO:0000256" key="6">
    <source>
        <dbReference type="SAM" id="Phobius"/>
    </source>
</evidence>
<evidence type="ECO:0000256" key="2">
    <source>
        <dbReference type="ARBA" id="ARBA00022692"/>
    </source>
</evidence>
<evidence type="ECO:0000259" key="7">
    <source>
        <dbReference type="Pfam" id="PF06305"/>
    </source>
</evidence>
<reference evidence="8" key="1">
    <citation type="journal article" date="2015" name="ISME J.">
        <title>Draft Genome Sequence of Streptomyces incarnatus NRRL8089, which Produces the Nucleoside Antibiotic Sinefungin.</title>
        <authorList>
            <person name="Oshima K."/>
            <person name="Hattori M."/>
            <person name="Shimizu H."/>
            <person name="Fukuda K."/>
            <person name="Nemoto M."/>
            <person name="Inagaki K."/>
            <person name="Tamura T."/>
        </authorList>
    </citation>
    <scope>NUCLEOTIDE SEQUENCE</scope>
    <source>
        <strain evidence="8">FACHB-1375</strain>
    </source>
</reference>
<keyword evidence="4 6" id="KW-0472">Membrane</keyword>
<feature type="domain" description="Lipopolysaccharide assembly protein A" evidence="7">
    <location>
        <begin position="23"/>
        <end position="94"/>
    </location>
</feature>
<feature type="transmembrane region" description="Helical" evidence="6">
    <location>
        <begin position="46"/>
        <end position="67"/>
    </location>
</feature>
<keyword evidence="1" id="KW-1003">Cell membrane</keyword>
<dbReference type="Proteomes" id="UP000641646">
    <property type="component" value="Unassembled WGS sequence"/>
</dbReference>
<dbReference type="RefSeq" id="WP_190472796.1">
    <property type="nucleotide sequence ID" value="NZ_JACJPW010000107.1"/>
</dbReference>
<evidence type="ECO:0000256" key="4">
    <source>
        <dbReference type="ARBA" id="ARBA00023136"/>
    </source>
</evidence>
<evidence type="ECO:0000256" key="1">
    <source>
        <dbReference type="ARBA" id="ARBA00022475"/>
    </source>
</evidence>
<keyword evidence="5" id="KW-0175">Coiled coil</keyword>
<comment type="caution">
    <text evidence="8">The sequence shown here is derived from an EMBL/GenBank/DDBJ whole genome shotgun (WGS) entry which is preliminary data.</text>
</comment>
<evidence type="ECO:0000313" key="9">
    <source>
        <dbReference type="Proteomes" id="UP000641646"/>
    </source>
</evidence>
<proteinExistence type="predicted"/>
<dbReference type="GO" id="GO:0005886">
    <property type="term" value="C:plasma membrane"/>
    <property type="evidence" value="ECO:0007669"/>
    <property type="project" value="InterPro"/>
</dbReference>
<organism evidence="8 9">
    <name type="scientific">Aerosakkonema funiforme FACHB-1375</name>
    <dbReference type="NCBI Taxonomy" id="2949571"/>
    <lineage>
        <taxon>Bacteria</taxon>
        <taxon>Bacillati</taxon>
        <taxon>Cyanobacteriota</taxon>
        <taxon>Cyanophyceae</taxon>
        <taxon>Oscillatoriophycideae</taxon>
        <taxon>Aerosakkonematales</taxon>
        <taxon>Aerosakkonemataceae</taxon>
        <taxon>Aerosakkonema</taxon>
    </lineage>
</organism>
<sequence length="118" mass="13272">MTRAINFVIIFLVCLALVLFSLQNTDPVVIKLFKGIDIQAPLCIEIIVTMGLGAVLAWIFSIWSRLLRVLESRKQMRQIREKDSQIQKLEKDLEQIKAETAESKSELPVGSESVSKAA</sequence>
<keyword evidence="3 6" id="KW-1133">Transmembrane helix</keyword>
<dbReference type="AlphaFoldDB" id="A0A926VJK9"/>
<reference evidence="8" key="2">
    <citation type="submission" date="2020-08" db="EMBL/GenBank/DDBJ databases">
        <authorList>
            <person name="Chen M."/>
            <person name="Teng W."/>
            <person name="Zhao L."/>
            <person name="Hu C."/>
            <person name="Zhou Y."/>
            <person name="Han B."/>
            <person name="Song L."/>
            <person name="Shu W."/>
        </authorList>
    </citation>
    <scope>NUCLEOTIDE SEQUENCE</scope>
    <source>
        <strain evidence="8">FACHB-1375</strain>
    </source>
</reference>
<keyword evidence="2 6" id="KW-0812">Transmembrane</keyword>
<feature type="coiled-coil region" evidence="5">
    <location>
        <begin position="72"/>
        <end position="106"/>
    </location>
</feature>
<accession>A0A926VJK9</accession>
<dbReference type="InterPro" id="IPR010445">
    <property type="entry name" value="LapA_dom"/>
</dbReference>
<evidence type="ECO:0000256" key="5">
    <source>
        <dbReference type="SAM" id="Coils"/>
    </source>
</evidence>
<keyword evidence="9" id="KW-1185">Reference proteome</keyword>
<dbReference type="EMBL" id="JACJPW010000107">
    <property type="protein sequence ID" value="MBD2185095.1"/>
    <property type="molecule type" value="Genomic_DNA"/>
</dbReference>
<protein>
    <submittedName>
        <fullName evidence="8">LapA family protein</fullName>
    </submittedName>
</protein>
<evidence type="ECO:0000256" key="3">
    <source>
        <dbReference type="ARBA" id="ARBA00022989"/>
    </source>
</evidence>
<name>A0A926VJK9_9CYAN</name>
<evidence type="ECO:0000313" key="8">
    <source>
        <dbReference type="EMBL" id="MBD2185095.1"/>
    </source>
</evidence>